<sequence length="9" mass="1030">MFITSDLGF</sequence>
<evidence type="ECO:0000313" key="1">
    <source>
        <dbReference type="EMBL" id="JAH68815.1"/>
    </source>
</evidence>
<dbReference type="EMBL" id="GBXM01039762">
    <property type="protein sequence ID" value="JAH68815.1"/>
    <property type="molecule type" value="Transcribed_RNA"/>
</dbReference>
<proteinExistence type="predicted"/>
<accession>A0A0E9UUF0</accession>
<name>A0A0E9UUF0_ANGAN</name>
<reference evidence="1" key="2">
    <citation type="journal article" date="2015" name="Fish Shellfish Immunol.">
        <title>Early steps in the European eel (Anguilla anguilla)-Vibrio vulnificus interaction in the gills: Role of the RtxA13 toxin.</title>
        <authorList>
            <person name="Callol A."/>
            <person name="Pajuelo D."/>
            <person name="Ebbesson L."/>
            <person name="Teles M."/>
            <person name="MacKenzie S."/>
            <person name="Amaro C."/>
        </authorList>
    </citation>
    <scope>NUCLEOTIDE SEQUENCE</scope>
</reference>
<organism evidence="1">
    <name type="scientific">Anguilla anguilla</name>
    <name type="common">European freshwater eel</name>
    <name type="synonym">Muraena anguilla</name>
    <dbReference type="NCBI Taxonomy" id="7936"/>
    <lineage>
        <taxon>Eukaryota</taxon>
        <taxon>Metazoa</taxon>
        <taxon>Chordata</taxon>
        <taxon>Craniata</taxon>
        <taxon>Vertebrata</taxon>
        <taxon>Euteleostomi</taxon>
        <taxon>Actinopterygii</taxon>
        <taxon>Neopterygii</taxon>
        <taxon>Teleostei</taxon>
        <taxon>Anguilliformes</taxon>
        <taxon>Anguillidae</taxon>
        <taxon>Anguilla</taxon>
    </lineage>
</organism>
<reference evidence="1" key="1">
    <citation type="submission" date="2014-11" db="EMBL/GenBank/DDBJ databases">
        <authorList>
            <person name="Amaro Gonzalez C."/>
        </authorList>
    </citation>
    <scope>NUCLEOTIDE SEQUENCE</scope>
</reference>
<protein>
    <submittedName>
        <fullName evidence="1">Uncharacterized protein</fullName>
    </submittedName>
</protein>